<reference evidence="2" key="1">
    <citation type="journal article" date="2018" name="Proc. Natl. Acad. Sci. U.S.A.">
        <title>Phylogenomics and the evolution of hemipteroid insects.</title>
        <authorList>
            <person name="Johnson K.P."/>
            <person name="Dietrich C.H."/>
            <person name="Friedrich F."/>
            <person name="Beutel R.G."/>
            <person name="Wipfler B."/>
            <person name="Peters R.S."/>
            <person name="Allen J.M."/>
            <person name="Petersen M."/>
            <person name="Donath A."/>
            <person name="Walden K.K."/>
            <person name="Kozlov A.M."/>
            <person name="Podsiadlowski L."/>
            <person name="Mayer C."/>
            <person name="Meusemann K."/>
            <person name="Vasilikopoulos A."/>
            <person name="Waterhouse R.M."/>
            <person name="Cameron S.L."/>
            <person name="Weirauch C."/>
            <person name="Swanson D.R."/>
            <person name="Percy D.M."/>
            <person name="Hardy N.B."/>
            <person name="Terry I."/>
            <person name="Liu S."/>
            <person name="Zhou X."/>
            <person name="Misof B."/>
            <person name="Robertson H.M."/>
            <person name="Yoshizawa K."/>
        </authorList>
    </citation>
    <scope>NUCLEOTIDE SEQUENCE</scope>
    <source>
        <tissue evidence="2">Whole organism</tissue>
    </source>
</reference>
<dbReference type="KEGG" id="foc:113211393"/>
<dbReference type="AlphaFoldDB" id="A0A9C6X3L2"/>
<evidence type="ECO:0000313" key="1">
    <source>
        <dbReference type="Proteomes" id="UP000504606"/>
    </source>
</evidence>
<name>A0A9C6X3L2_FRAOC</name>
<feature type="non-terminal residue" evidence="2">
    <location>
        <position position="287"/>
    </location>
</feature>
<evidence type="ECO:0000313" key="2">
    <source>
        <dbReference type="RefSeq" id="XP_052128538.1"/>
    </source>
</evidence>
<organism evidence="1 2">
    <name type="scientific">Frankliniella occidentalis</name>
    <name type="common">Western flower thrips</name>
    <name type="synonym">Euthrips occidentalis</name>
    <dbReference type="NCBI Taxonomy" id="133901"/>
    <lineage>
        <taxon>Eukaryota</taxon>
        <taxon>Metazoa</taxon>
        <taxon>Ecdysozoa</taxon>
        <taxon>Arthropoda</taxon>
        <taxon>Hexapoda</taxon>
        <taxon>Insecta</taxon>
        <taxon>Pterygota</taxon>
        <taxon>Neoptera</taxon>
        <taxon>Paraneoptera</taxon>
        <taxon>Thysanoptera</taxon>
        <taxon>Terebrantia</taxon>
        <taxon>Thripoidea</taxon>
        <taxon>Thripidae</taxon>
        <taxon>Frankliniella</taxon>
    </lineage>
</organism>
<dbReference type="Proteomes" id="UP000504606">
    <property type="component" value="Unplaced"/>
</dbReference>
<sequence length="287" mass="30942">MLLLMGRLLPAGAVPGPAAPASPGLGAGAGLGATLGYMSTLPPPPPLPSYRSVVGSVPQSLVSLLIDKLDKLGEKVQAQGTTLDKLDEKLQAQVSTLWEIRYRMDSLERRLGELDSKVDRQDRHVGEVDTSIGRRFDKLSEAIAAHDHKDSSAKEQLVRKVDNAYERIVYMENNSISKIQATTGAIMDKATTLEAVGQVAGRVRDALAAELGAVHAKVNATHDHILNASRAVAPQDDADESEAGRKACVDASETATKTLKQHIDAKADLMSNKVYNLYNDMWRRVNA</sequence>
<dbReference type="GeneID" id="113211393"/>
<dbReference type="RefSeq" id="XP_052128538.1">
    <property type="nucleotide sequence ID" value="XM_052272578.1"/>
</dbReference>
<keyword evidence="1" id="KW-1185">Reference proteome</keyword>
<dbReference type="OrthoDB" id="6372889at2759"/>
<reference evidence="2" key="2">
    <citation type="submission" date="2025-08" db="UniProtKB">
        <authorList>
            <consortium name="RefSeq"/>
        </authorList>
    </citation>
    <scope>IDENTIFICATION</scope>
    <source>
        <tissue evidence="2">Whole organism</tissue>
    </source>
</reference>
<proteinExistence type="predicted"/>
<gene>
    <name evidence="2" type="primary">LOC113211393</name>
</gene>
<protein>
    <submittedName>
        <fullName evidence="2">Uncharacterized protein LOC113211393</fullName>
    </submittedName>
</protein>
<accession>A0A9C6X3L2</accession>